<protein>
    <submittedName>
        <fullName evidence="1">Uncharacterized protein</fullName>
    </submittedName>
</protein>
<dbReference type="Proteomes" id="UP001165289">
    <property type="component" value="Unassembled WGS sequence"/>
</dbReference>
<sequence length="119" mass="13469">MSRFRKKSLKRKSSIQQILSSFRGTKSPGTKETPSCLGVCEAPEGRLARLQASISFVKCENTRFLLWSPEVLPHGGGGGAGVSRSQWEMQSDCNWKQFPCSCQWTRGTTNKNWEYYNPF</sequence>
<dbReference type="EMBL" id="JAKMXF010000097">
    <property type="protein sequence ID" value="KAI6658338.1"/>
    <property type="molecule type" value="Genomic_DNA"/>
</dbReference>
<organism evidence="1 2">
    <name type="scientific">Oopsacas minuta</name>
    <dbReference type="NCBI Taxonomy" id="111878"/>
    <lineage>
        <taxon>Eukaryota</taxon>
        <taxon>Metazoa</taxon>
        <taxon>Porifera</taxon>
        <taxon>Hexactinellida</taxon>
        <taxon>Hexasterophora</taxon>
        <taxon>Lyssacinosida</taxon>
        <taxon>Leucopsacidae</taxon>
        <taxon>Oopsacas</taxon>
    </lineage>
</organism>
<accession>A0AAV7KAT7</accession>
<name>A0AAV7KAT7_9METZ</name>
<evidence type="ECO:0000313" key="1">
    <source>
        <dbReference type="EMBL" id="KAI6658338.1"/>
    </source>
</evidence>
<reference evidence="1 2" key="1">
    <citation type="journal article" date="2023" name="BMC Biol.">
        <title>The compact genome of the sponge Oopsacas minuta (Hexactinellida) is lacking key metazoan core genes.</title>
        <authorList>
            <person name="Santini S."/>
            <person name="Schenkelaars Q."/>
            <person name="Jourda C."/>
            <person name="Duchesne M."/>
            <person name="Belahbib H."/>
            <person name="Rocher C."/>
            <person name="Selva M."/>
            <person name="Riesgo A."/>
            <person name="Vervoort M."/>
            <person name="Leys S.P."/>
            <person name="Kodjabachian L."/>
            <person name="Le Bivic A."/>
            <person name="Borchiellini C."/>
            <person name="Claverie J.M."/>
            <person name="Renard E."/>
        </authorList>
    </citation>
    <scope>NUCLEOTIDE SEQUENCE [LARGE SCALE GENOMIC DNA]</scope>
    <source>
        <strain evidence="1">SPO-2</strain>
    </source>
</reference>
<gene>
    <name evidence="1" type="ORF">LOD99_11078</name>
</gene>
<dbReference type="AlphaFoldDB" id="A0AAV7KAT7"/>
<proteinExistence type="predicted"/>
<evidence type="ECO:0000313" key="2">
    <source>
        <dbReference type="Proteomes" id="UP001165289"/>
    </source>
</evidence>
<keyword evidence="2" id="KW-1185">Reference proteome</keyword>
<comment type="caution">
    <text evidence="1">The sequence shown here is derived from an EMBL/GenBank/DDBJ whole genome shotgun (WGS) entry which is preliminary data.</text>
</comment>